<dbReference type="AlphaFoldDB" id="A0A2N0B2Q1"/>
<proteinExistence type="predicted"/>
<sequence length="73" mass="8749">MILLIFNTIEEFNMKFTYKQLVSTKPIDPSEVNFDELERILDVKLDDSSRDAIIKSDSLRKYLAWKKERSKFF</sequence>
<name>A0A2N0B2Q1_9LEPT</name>
<dbReference type="EMBL" id="NPEF01000527">
    <property type="protein sequence ID" value="PJZ90800.1"/>
    <property type="molecule type" value="Genomic_DNA"/>
</dbReference>
<accession>A0A2N0B2Q1</accession>
<evidence type="ECO:0000313" key="1">
    <source>
        <dbReference type="EMBL" id="PJZ90800.1"/>
    </source>
</evidence>
<reference evidence="1" key="1">
    <citation type="submission" date="2017-07" db="EMBL/GenBank/DDBJ databases">
        <title>Leptospira spp. isolated from tropical soils.</title>
        <authorList>
            <person name="Thibeaux R."/>
            <person name="Iraola G."/>
            <person name="Ferres I."/>
            <person name="Bierque E."/>
            <person name="Girault D."/>
            <person name="Soupe-Gilbert M.-E."/>
            <person name="Picardeau M."/>
            <person name="Goarant C."/>
        </authorList>
    </citation>
    <scope>NUCLEOTIDE SEQUENCE [LARGE SCALE GENOMIC DNA]</scope>
    <source>
        <strain evidence="1">ATI7-C-A5</strain>
    </source>
</reference>
<gene>
    <name evidence="1" type="ORF">CH379_22290</name>
</gene>
<comment type="caution">
    <text evidence="1">The sequence shown here is derived from an EMBL/GenBank/DDBJ whole genome shotgun (WGS) entry which is preliminary data.</text>
</comment>
<organism evidence="1">
    <name type="scientific">Leptospira ellisii</name>
    <dbReference type="NCBI Taxonomy" id="2023197"/>
    <lineage>
        <taxon>Bacteria</taxon>
        <taxon>Pseudomonadati</taxon>
        <taxon>Spirochaetota</taxon>
        <taxon>Spirochaetia</taxon>
        <taxon>Leptospirales</taxon>
        <taxon>Leptospiraceae</taxon>
        <taxon>Leptospira</taxon>
    </lineage>
</organism>
<protein>
    <submittedName>
        <fullName evidence="1">Uncharacterized protein</fullName>
    </submittedName>
</protein>